<feature type="non-terminal residue" evidence="2">
    <location>
        <position position="111"/>
    </location>
</feature>
<keyword evidence="3" id="KW-1185">Reference proteome</keyword>
<sequence>KMVDASTQTQTLTGQDHTSTPEQSNIAKTPQSCHPVSPPQDFNDTLEGYISKHACPAPRERQMELWETPGYADMDDEERNALFHDFVCENLDNKDFLQLLGDMHVAWQKAG</sequence>
<reference evidence="2" key="1">
    <citation type="journal article" date="2021" name="IMA Fungus">
        <title>Genomic characterization of three marine fungi, including Emericellopsis atlantica sp. nov. with signatures of a generalist lifestyle and marine biomass degradation.</title>
        <authorList>
            <person name="Hagestad O.C."/>
            <person name="Hou L."/>
            <person name="Andersen J.H."/>
            <person name="Hansen E.H."/>
            <person name="Altermark B."/>
            <person name="Li C."/>
            <person name="Kuhnert E."/>
            <person name="Cox R.J."/>
            <person name="Crous P.W."/>
            <person name="Spatafora J.W."/>
            <person name="Lail K."/>
            <person name="Amirebrahimi M."/>
            <person name="Lipzen A."/>
            <person name="Pangilinan J."/>
            <person name="Andreopoulos W."/>
            <person name="Hayes R.D."/>
            <person name="Ng V."/>
            <person name="Grigoriev I.V."/>
            <person name="Jackson S.A."/>
            <person name="Sutton T.D.S."/>
            <person name="Dobson A.D.W."/>
            <person name="Rama T."/>
        </authorList>
    </citation>
    <scope>NUCLEOTIDE SEQUENCE</scope>
    <source>
        <strain evidence="2">TRa3180A</strain>
    </source>
</reference>
<feature type="non-terminal residue" evidence="2">
    <location>
        <position position="1"/>
    </location>
</feature>
<dbReference type="AlphaFoldDB" id="A0A9P7YX33"/>
<name>A0A9P7YX33_9HELO</name>
<protein>
    <submittedName>
        <fullName evidence="2">Uncharacterized protein</fullName>
    </submittedName>
</protein>
<organism evidence="2 3">
    <name type="scientific">Calycina marina</name>
    <dbReference type="NCBI Taxonomy" id="1763456"/>
    <lineage>
        <taxon>Eukaryota</taxon>
        <taxon>Fungi</taxon>
        <taxon>Dikarya</taxon>
        <taxon>Ascomycota</taxon>
        <taxon>Pezizomycotina</taxon>
        <taxon>Leotiomycetes</taxon>
        <taxon>Helotiales</taxon>
        <taxon>Pezizellaceae</taxon>
        <taxon>Calycina</taxon>
    </lineage>
</organism>
<evidence type="ECO:0000313" key="2">
    <source>
        <dbReference type="EMBL" id="KAG9241256.1"/>
    </source>
</evidence>
<dbReference type="Proteomes" id="UP000887226">
    <property type="component" value="Unassembled WGS sequence"/>
</dbReference>
<feature type="compositionally biased region" description="Polar residues" evidence="1">
    <location>
        <begin position="1"/>
        <end position="34"/>
    </location>
</feature>
<dbReference type="OrthoDB" id="5360255at2759"/>
<dbReference type="EMBL" id="MU254242">
    <property type="protein sequence ID" value="KAG9241256.1"/>
    <property type="molecule type" value="Genomic_DNA"/>
</dbReference>
<accession>A0A9P7YX33</accession>
<evidence type="ECO:0000256" key="1">
    <source>
        <dbReference type="SAM" id="MobiDB-lite"/>
    </source>
</evidence>
<gene>
    <name evidence="2" type="ORF">BJ878DRAFT_398982</name>
</gene>
<proteinExistence type="predicted"/>
<comment type="caution">
    <text evidence="2">The sequence shown here is derived from an EMBL/GenBank/DDBJ whole genome shotgun (WGS) entry which is preliminary data.</text>
</comment>
<evidence type="ECO:0000313" key="3">
    <source>
        <dbReference type="Proteomes" id="UP000887226"/>
    </source>
</evidence>
<feature type="region of interest" description="Disordered" evidence="1">
    <location>
        <begin position="1"/>
        <end position="41"/>
    </location>
</feature>